<accession>A0A3M8T3M4</accession>
<reference evidence="2 3" key="1">
    <citation type="submission" date="2018-11" db="EMBL/GenBank/DDBJ databases">
        <title>Lysobacter cryohumiis sp. nov., isolated from soil in the Tianshan Mountains, Xinjiang, China.</title>
        <authorList>
            <person name="Luo Y."/>
            <person name="Sheng H."/>
        </authorList>
    </citation>
    <scope>NUCLEOTIDE SEQUENCE [LARGE SCALE GENOMIC DNA]</scope>
    <source>
        <strain evidence="2 3">ZS60</strain>
    </source>
</reference>
<name>A0A3M8T3M4_9GAMM</name>
<protein>
    <submittedName>
        <fullName evidence="2">Uncharacterized protein</fullName>
    </submittedName>
</protein>
<sequence length="322" mass="34982">MLLVAHLLATPVFAAEAPIAPPLPATTDCAQSRALPAGADQNSRRIACQIPPKYQQDVAMAEFIGGMIRMHDIAAWLTTDALLAKGAFEGVEGEGRGWLTFETDGKIEVRYFWESRGNVAAVATATLDMASMEVEDARKLSPAEPLTDRESRLMKSRDAALHTPELGMCTKHAPNTLAFESNLDGRPEILVFVMSAWKDNHAAPLGGFHLFRYSADGQTLQSQFSQTRSCPMANLDEKLPEGAQAVGMGVSHLTSATPTMFHVFMNLQYRQPLFVMTTQNGLHWRVEDGRIHLIERDDPADALAAPAPPVAPPVPTPEASSP</sequence>
<organism evidence="2 3">
    <name type="scientific">Montanilutibacter psychrotolerans</name>
    <dbReference type="NCBI Taxonomy" id="1327343"/>
    <lineage>
        <taxon>Bacteria</taxon>
        <taxon>Pseudomonadati</taxon>
        <taxon>Pseudomonadota</taxon>
        <taxon>Gammaproteobacteria</taxon>
        <taxon>Lysobacterales</taxon>
        <taxon>Lysobacteraceae</taxon>
        <taxon>Montanilutibacter</taxon>
    </lineage>
</organism>
<comment type="caution">
    <text evidence="2">The sequence shown here is derived from an EMBL/GenBank/DDBJ whole genome shotgun (WGS) entry which is preliminary data.</text>
</comment>
<feature type="region of interest" description="Disordered" evidence="1">
    <location>
        <begin position="298"/>
        <end position="322"/>
    </location>
</feature>
<dbReference type="EMBL" id="RIBS01000002">
    <property type="protein sequence ID" value="RNF85302.1"/>
    <property type="molecule type" value="Genomic_DNA"/>
</dbReference>
<keyword evidence="3" id="KW-1185">Reference proteome</keyword>
<evidence type="ECO:0000313" key="3">
    <source>
        <dbReference type="Proteomes" id="UP000267049"/>
    </source>
</evidence>
<dbReference type="Proteomes" id="UP000267049">
    <property type="component" value="Unassembled WGS sequence"/>
</dbReference>
<proteinExistence type="predicted"/>
<dbReference type="AlphaFoldDB" id="A0A3M8T3M4"/>
<feature type="compositionally biased region" description="Pro residues" evidence="1">
    <location>
        <begin position="306"/>
        <end position="316"/>
    </location>
</feature>
<evidence type="ECO:0000313" key="2">
    <source>
        <dbReference type="EMBL" id="RNF85302.1"/>
    </source>
</evidence>
<evidence type="ECO:0000256" key="1">
    <source>
        <dbReference type="SAM" id="MobiDB-lite"/>
    </source>
</evidence>
<gene>
    <name evidence="2" type="ORF">EER27_05935</name>
</gene>